<evidence type="ECO:0000313" key="3">
    <source>
        <dbReference type="Proteomes" id="UP000054567"/>
    </source>
</evidence>
<sequence>MAGAPTPAIDDVNNLPSIEVDDSQSDDEVYQENLSAYTASLTSSVLDYRFENNRRYHGFRDGKYLGPNDDKEADRLDTIHELMLETFNRKLFFAPIGTSPQQVLDIGTGTGIWAVDFAEKFPDAEVTGNDLSPIQPTFVPSNVKFVVEDFEDDWIEESKYDFIHGRYLAGSVQDFPRLLKQAFNATKPGGWIEMQDWDVYGYSEDGSAKGTTIERYFKVLGDAFGKAGRVFSPGPLLENWLVEAGFVDVKVTKFKIPMGAWPKDKYFKTLGVWNMLQAQTGFEASALAVLTRYENWSTAEIKTLVDQALKDVKNPKIHFLFDFYCIYGRRPE</sequence>
<dbReference type="PANTHER" id="PTHR43591:SF24">
    <property type="entry name" value="2-METHOXY-6-POLYPRENYL-1,4-BENZOQUINOL METHYLASE, MITOCHONDRIAL"/>
    <property type="match status" value="1"/>
</dbReference>
<dbReference type="Gene3D" id="3.40.50.150">
    <property type="entry name" value="Vaccinia Virus protein VP39"/>
    <property type="match status" value="1"/>
</dbReference>
<dbReference type="Pfam" id="PF13489">
    <property type="entry name" value="Methyltransf_23"/>
    <property type="match status" value="1"/>
</dbReference>
<dbReference type="InterPro" id="IPR029063">
    <property type="entry name" value="SAM-dependent_MTases_sf"/>
</dbReference>
<reference evidence="2 3" key="1">
    <citation type="submission" date="2007-06" db="EMBL/GenBank/DDBJ databases">
        <title>The Genome Sequence of Coccidioides posadasii RMSCC_3488.</title>
        <authorList>
            <consortium name="Coccidioides Genome Resources Consortium"/>
            <consortium name="The Broad Institute Genome Sequencing Platform"/>
            <person name="Henn M.R."/>
            <person name="Sykes S."/>
            <person name="Young S."/>
            <person name="Jaffe D."/>
            <person name="Berlin A."/>
            <person name="Alvarez P."/>
            <person name="Butler J."/>
            <person name="Gnerre S."/>
            <person name="Grabherr M."/>
            <person name="Mauceli E."/>
            <person name="Brockman W."/>
            <person name="Kodira C."/>
            <person name="Alvarado L."/>
            <person name="Zeng Q."/>
            <person name="Crawford M."/>
            <person name="Antoine C."/>
            <person name="Devon K."/>
            <person name="Galgiani J."/>
            <person name="Orsborn K."/>
            <person name="Lewis M.L."/>
            <person name="Nusbaum C."/>
            <person name="Galagan J."/>
            <person name="Birren B."/>
        </authorList>
    </citation>
    <scope>NUCLEOTIDE SEQUENCE [LARGE SCALE GENOMIC DNA]</scope>
    <source>
        <strain evidence="2 3">RMSCC 3488</strain>
    </source>
</reference>
<name>A0A0J6FVL9_COCPO</name>
<dbReference type="GO" id="GO:0008168">
    <property type="term" value="F:methyltransferase activity"/>
    <property type="evidence" value="ECO:0007669"/>
    <property type="project" value="TreeGrafter"/>
</dbReference>
<evidence type="ECO:0000256" key="1">
    <source>
        <dbReference type="SAM" id="MobiDB-lite"/>
    </source>
</evidence>
<accession>A0A0J6FVL9</accession>
<dbReference type="Proteomes" id="UP000054567">
    <property type="component" value="Unassembled WGS sequence"/>
</dbReference>
<reference evidence="3" key="2">
    <citation type="journal article" date="2009" name="Genome Res.">
        <title>Comparative genomic analyses of the human fungal pathogens Coccidioides and their relatives.</title>
        <authorList>
            <person name="Sharpton T.J."/>
            <person name="Stajich J.E."/>
            <person name="Rounsley S.D."/>
            <person name="Gardner M.J."/>
            <person name="Wortman J.R."/>
            <person name="Jordar V.S."/>
            <person name="Maiti R."/>
            <person name="Kodira C.D."/>
            <person name="Neafsey D.E."/>
            <person name="Zeng Q."/>
            <person name="Hung C.-Y."/>
            <person name="McMahan C."/>
            <person name="Muszewska A."/>
            <person name="Grynberg M."/>
            <person name="Mandel M.A."/>
            <person name="Kellner E.M."/>
            <person name="Barker B.M."/>
            <person name="Galgiani J.N."/>
            <person name="Orbach M.J."/>
            <person name="Kirkland T.N."/>
            <person name="Cole G.T."/>
            <person name="Henn M.R."/>
            <person name="Birren B.W."/>
            <person name="Taylor J.W."/>
        </authorList>
    </citation>
    <scope>NUCLEOTIDE SEQUENCE [LARGE SCALE GENOMIC DNA]</scope>
    <source>
        <strain evidence="3">RMSCC 3488</strain>
    </source>
</reference>
<protein>
    <recommendedName>
        <fullName evidence="4">Methyltransferase</fullName>
    </recommendedName>
</protein>
<dbReference type="OrthoDB" id="2013972at2759"/>
<dbReference type="PANTHER" id="PTHR43591">
    <property type="entry name" value="METHYLTRANSFERASE"/>
    <property type="match status" value="1"/>
</dbReference>
<proteinExistence type="predicted"/>
<gene>
    <name evidence="2" type="ORF">CPAG_09488</name>
</gene>
<dbReference type="VEuPathDB" id="FungiDB:CPAG_09488"/>
<evidence type="ECO:0000313" key="2">
    <source>
        <dbReference type="EMBL" id="KMM73199.1"/>
    </source>
</evidence>
<feature type="region of interest" description="Disordered" evidence="1">
    <location>
        <begin position="1"/>
        <end position="26"/>
    </location>
</feature>
<organism evidence="2 3">
    <name type="scientific">Coccidioides posadasii RMSCC 3488</name>
    <dbReference type="NCBI Taxonomy" id="454284"/>
    <lineage>
        <taxon>Eukaryota</taxon>
        <taxon>Fungi</taxon>
        <taxon>Dikarya</taxon>
        <taxon>Ascomycota</taxon>
        <taxon>Pezizomycotina</taxon>
        <taxon>Eurotiomycetes</taxon>
        <taxon>Eurotiomycetidae</taxon>
        <taxon>Onygenales</taxon>
        <taxon>Onygenaceae</taxon>
        <taxon>Coccidioides</taxon>
    </lineage>
</organism>
<dbReference type="AlphaFoldDB" id="A0A0J6FVL9"/>
<evidence type="ECO:0008006" key="4">
    <source>
        <dbReference type="Google" id="ProtNLM"/>
    </source>
</evidence>
<dbReference type="EMBL" id="DS268114">
    <property type="protein sequence ID" value="KMM73199.1"/>
    <property type="molecule type" value="Genomic_DNA"/>
</dbReference>
<dbReference type="CDD" id="cd02440">
    <property type="entry name" value="AdoMet_MTases"/>
    <property type="match status" value="1"/>
</dbReference>
<dbReference type="SUPFAM" id="SSF53335">
    <property type="entry name" value="S-adenosyl-L-methionine-dependent methyltransferases"/>
    <property type="match status" value="1"/>
</dbReference>
<reference evidence="3" key="3">
    <citation type="journal article" date="2010" name="Genome Res.">
        <title>Population genomic sequencing of Coccidioides fungi reveals recent hybridization and transposon control.</title>
        <authorList>
            <person name="Neafsey D.E."/>
            <person name="Barker B.M."/>
            <person name="Sharpton T.J."/>
            <person name="Stajich J.E."/>
            <person name="Park D.J."/>
            <person name="Whiston E."/>
            <person name="Hung C.-Y."/>
            <person name="McMahan C."/>
            <person name="White J."/>
            <person name="Sykes S."/>
            <person name="Heiman D."/>
            <person name="Young S."/>
            <person name="Zeng Q."/>
            <person name="Abouelleil A."/>
            <person name="Aftuck L."/>
            <person name="Bessette D."/>
            <person name="Brown A."/>
            <person name="FitzGerald M."/>
            <person name="Lui A."/>
            <person name="Macdonald J.P."/>
            <person name="Priest M."/>
            <person name="Orbach M.J."/>
            <person name="Galgiani J.N."/>
            <person name="Kirkland T.N."/>
            <person name="Cole G.T."/>
            <person name="Birren B.W."/>
            <person name="Henn M.R."/>
            <person name="Taylor J.W."/>
            <person name="Rounsley S.D."/>
        </authorList>
    </citation>
    <scope>NUCLEOTIDE SEQUENCE [LARGE SCALE GENOMIC DNA]</scope>
    <source>
        <strain evidence="3">RMSCC 3488</strain>
    </source>
</reference>